<dbReference type="InterPro" id="IPR000718">
    <property type="entry name" value="Peptidase_M13"/>
</dbReference>
<organism evidence="12 13">
    <name type="scientific">Ceutorhynchus assimilis</name>
    <name type="common">cabbage seed weevil</name>
    <dbReference type="NCBI Taxonomy" id="467358"/>
    <lineage>
        <taxon>Eukaryota</taxon>
        <taxon>Metazoa</taxon>
        <taxon>Ecdysozoa</taxon>
        <taxon>Arthropoda</taxon>
        <taxon>Hexapoda</taxon>
        <taxon>Insecta</taxon>
        <taxon>Pterygota</taxon>
        <taxon>Neoptera</taxon>
        <taxon>Endopterygota</taxon>
        <taxon>Coleoptera</taxon>
        <taxon>Polyphaga</taxon>
        <taxon>Cucujiformia</taxon>
        <taxon>Curculionidae</taxon>
        <taxon>Ceutorhynchinae</taxon>
        <taxon>Ceutorhynchus</taxon>
    </lineage>
</organism>
<evidence type="ECO:0000256" key="2">
    <source>
        <dbReference type="ARBA" id="ARBA00004401"/>
    </source>
</evidence>
<evidence type="ECO:0000313" key="12">
    <source>
        <dbReference type="EMBL" id="CAH1127291.1"/>
    </source>
</evidence>
<dbReference type="PANTHER" id="PTHR11733">
    <property type="entry name" value="ZINC METALLOPROTEASE FAMILY M13 NEPRILYSIN-RELATED"/>
    <property type="match status" value="1"/>
</dbReference>
<feature type="domain" description="Peptidase M13 C-terminal" evidence="10">
    <location>
        <begin position="565"/>
        <end position="769"/>
    </location>
</feature>
<dbReference type="CDD" id="cd08662">
    <property type="entry name" value="M13"/>
    <property type="match status" value="1"/>
</dbReference>
<keyword evidence="5" id="KW-0479">Metal-binding</keyword>
<dbReference type="GO" id="GO:0016485">
    <property type="term" value="P:protein processing"/>
    <property type="evidence" value="ECO:0007669"/>
    <property type="project" value="TreeGrafter"/>
</dbReference>
<reference evidence="12" key="1">
    <citation type="submission" date="2022-01" db="EMBL/GenBank/DDBJ databases">
        <authorList>
            <person name="King R."/>
        </authorList>
    </citation>
    <scope>NUCLEOTIDE SEQUENCE</scope>
</reference>
<evidence type="ECO:0000256" key="4">
    <source>
        <dbReference type="ARBA" id="ARBA00022670"/>
    </source>
</evidence>
<accession>A0A9P0GJX0</accession>
<dbReference type="SUPFAM" id="SSF55486">
    <property type="entry name" value="Metalloproteases ('zincins'), catalytic domain"/>
    <property type="match status" value="1"/>
</dbReference>
<evidence type="ECO:0000256" key="5">
    <source>
        <dbReference type="ARBA" id="ARBA00022723"/>
    </source>
</evidence>
<keyword evidence="7" id="KW-0862">Zinc</keyword>
<comment type="cofactor">
    <cofactor evidence="1">
        <name>Zn(2+)</name>
        <dbReference type="ChEBI" id="CHEBI:29105"/>
    </cofactor>
</comment>
<dbReference type="InterPro" id="IPR008753">
    <property type="entry name" value="Peptidase_M13_N"/>
</dbReference>
<dbReference type="Pfam" id="PF05649">
    <property type="entry name" value="Peptidase_M13_N"/>
    <property type="match status" value="1"/>
</dbReference>
<keyword evidence="8" id="KW-0482">Metalloprotease</keyword>
<dbReference type="OrthoDB" id="6475849at2759"/>
<evidence type="ECO:0000256" key="8">
    <source>
        <dbReference type="ARBA" id="ARBA00023049"/>
    </source>
</evidence>
<evidence type="ECO:0000259" key="11">
    <source>
        <dbReference type="Pfam" id="PF05649"/>
    </source>
</evidence>
<keyword evidence="4" id="KW-0645">Protease</keyword>
<keyword evidence="9" id="KW-0732">Signal</keyword>
<dbReference type="InterPro" id="IPR024079">
    <property type="entry name" value="MetalloPept_cat_dom_sf"/>
</dbReference>
<gene>
    <name evidence="12" type="ORF">CEUTPL_LOCUS6086</name>
</gene>
<sequence length="772" mass="89732">MYSLLLSLILFSPTTNHEIPDCESHSDIFKDSRTIFFPNVRSEIVEDVLTIRINISNHEKFKDNRKCSKDADEQLFWHKSMDRSEIRTLQSKIMQKYMDLNADPCVDFYQYACGNWKKYFHIPPDRSAYDTFEIIRENLDVVLNDILRHNSEDDSNEAPLIETLFEYSVDCNDTTDATVKAKMFYESCMNEEQIAKRGGTPLLEIIDLLGGWPLLSQKKKPFDLFQLLARLRLLTNDVLISQWIGPDMKNANQYIVHIDQPTLGLPSRDYFLDPKNIRYIRAYKILILDTAKLLGADLSDAEADVDKMVDFETKLAAIMASSEERRNISEIYLKTDLSSMTLYFPQYDWKRYFDLVLGPSVNLRTPVAVYCVKYLLDLVQLLSNTDKITIQNYLIWRFVRQRINNLDYRFLALKQRFNYVMFGREKAPERWQFCVGQVNAHLGMALGAMFVEKHFDSSSKSDTIAMTHALMTSFKAILQESSWLDEHTKQYAKMKVESMDLKIGFPDFVLNRTELAMRYYDVTISRDCFFENVLGILRHSSRAEQKKLGCDVNRTLWSTSPAVVNAYYSRNKNQIMFPAGILQPPFYHKHFPKALNFGGIGVVIGHEITHGFDDKGRLFDQQGNLMMWWRESAIRNFYEKAQCIIDQYSQYVLPQLKVPIDGYLTQGENIADNGGLKEAFRAYETWTEANPKADECLPGLNLTSKQLFFLNFAQVWCGQQKIEEAKNRMKTSVHSPGIFRIIGVLRNSIEFAREFECEENSRMNPLNKCIIW</sequence>
<keyword evidence="13" id="KW-1185">Reference proteome</keyword>
<dbReference type="EMBL" id="OU892278">
    <property type="protein sequence ID" value="CAH1127291.1"/>
    <property type="molecule type" value="Genomic_DNA"/>
</dbReference>
<dbReference type="GO" id="GO:0005886">
    <property type="term" value="C:plasma membrane"/>
    <property type="evidence" value="ECO:0007669"/>
    <property type="project" value="UniProtKB-SubCell"/>
</dbReference>
<feature type="signal peptide" evidence="9">
    <location>
        <begin position="1"/>
        <end position="16"/>
    </location>
</feature>
<evidence type="ECO:0000256" key="1">
    <source>
        <dbReference type="ARBA" id="ARBA00001947"/>
    </source>
</evidence>
<evidence type="ECO:0000256" key="6">
    <source>
        <dbReference type="ARBA" id="ARBA00022801"/>
    </source>
</evidence>
<keyword evidence="6" id="KW-0378">Hydrolase</keyword>
<protein>
    <submittedName>
        <fullName evidence="12">Uncharacterized protein</fullName>
    </submittedName>
</protein>
<comment type="subcellular location">
    <subcellularLocation>
        <location evidence="2">Cell membrane</location>
        <topology evidence="2">Single-pass type II membrane protein</topology>
    </subcellularLocation>
</comment>
<name>A0A9P0GJX0_9CUCU</name>
<comment type="similarity">
    <text evidence="3">Belongs to the peptidase M13 family.</text>
</comment>
<feature type="chain" id="PRO_5040349698" evidence="9">
    <location>
        <begin position="17"/>
        <end position="772"/>
    </location>
</feature>
<dbReference type="GO" id="GO:0004222">
    <property type="term" value="F:metalloendopeptidase activity"/>
    <property type="evidence" value="ECO:0007669"/>
    <property type="project" value="InterPro"/>
</dbReference>
<dbReference type="PROSITE" id="PS51885">
    <property type="entry name" value="NEPRILYSIN"/>
    <property type="match status" value="1"/>
</dbReference>
<dbReference type="PANTHER" id="PTHR11733:SF238">
    <property type="entry name" value="FI07649P-RELATED"/>
    <property type="match status" value="1"/>
</dbReference>
<dbReference type="InterPro" id="IPR018497">
    <property type="entry name" value="Peptidase_M13_C"/>
</dbReference>
<evidence type="ECO:0000313" key="13">
    <source>
        <dbReference type="Proteomes" id="UP001152799"/>
    </source>
</evidence>
<dbReference type="Gene3D" id="3.40.390.10">
    <property type="entry name" value="Collagenase (Catalytic Domain)"/>
    <property type="match status" value="1"/>
</dbReference>
<dbReference type="Proteomes" id="UP001152799">
    <property type="component" value="Chromosome 2"/>
</dbReference>
<evidence type="ECO:0000256" key="3">
    <source>
        <dbReference type="ARBA" id="ARBA00007357"/>
    </source>
</evidence>
<dbReference type="Pfam" id="PF01431">
    <property type="entry name" value="Peptidase_M13"/>
    <property type="match status" value="1"/>
</dbReference>
<dbReference type="AlphaFoldDB" id="A0A9P0GJX0"/>
<proteinExistence type="inferred from homology"/>
<dbReference type="Gene3D" id="1.10.1380.10">
    <property type="entry name" value="Neutral endopeptidase , domain2"/>
    <property type="match status" value="1"/>
</dbReference>
<evidence type="ECO:0000256" key="7">
    <source>
        <dbReference type="ARBA" id="ARBA00022833"/>
    </source>
</evidence>
<dbReference type="PRINTS" id="PR00786">
    <property type="entry name" value="NEPRILYSIN"/>
</dbReference>
<evidence type="ECO:0000259" key="10">
    <source>
        <dbReference type="Pfam" id="PF01431"/>
    </source>
</evidence>
<dbReference type="GO" id="GO:0046872">
    <property type="term" value="F:metal ion binding"/>
    <property type="evidence" value="ECO:0007669"/>
    <property type="project" value="UniProtKB-KW"/>
</dbReference>
<dbReference type="InterPro" id="IPR042089">
    <property type="entry name" value="Peptidase_M13_dom_2"/>
</dbReference>
<evidence type="ECO:0000256" key="9">
    <source>
        <dbReference type="SAM" id="SignalP"/>
    </source>
</evidence>
<feature type="domain" description="Peptidase M13 N-terminal" evidence="11">
    <location>
        <begin position="104"/>
        <end position="506"/>
    </location>
</feature>